<dbReference type="SUPFAM" id="SSF50494">
    <property type="entry name" value="Trypsin-like serine proteases"/>
    <property type="match status" value="1"/>
</dbReference>
<dbReference type="EMBL" id="AP022870">
    <property type="protein sequence ID" value="BCB77070.1"/>
    <property type="molecule type" value="Genomic_DNA"/>
</dbReference>
<dbReference type="InterPro" id="IPR003593">
    <property type="entry name" value="AAA+_ATPase"/>
</dbReference>
<dbReference type="Gene3D" id="2.40.10.120">
    <property type="match status" value="1"/>
</dbReference>
<evidence type="ECO:0000313" key="3">
    <source>
        <dbReference type="EMBL" id="BCB77070.1"/>
    </source>
</evidence>
<dbReference type="InterPro" id="IPR016024">
    <property type="entry name" value="ARM-type_fold"/>
</dbReference>
<name>A0A6F8XTC2_9ACTN</name>
<dbReference type="Proteomes" id="UP000502508">
    <property type="component" value="Chromosome"/>
</dbReference>
<evidence type="ECO:0000259" key="2">
    <source>
        <dbReference type="SMART" id="SM00382"/>
    </source>
</evidence>
<protein>
    <recommendedName>
        <fullName evidence="2">AAA+ ATPase domain-containing protein</fullName>
    </recommendedName>
</protein>
<dbReference type="Gene3D" id="3.40.50.300">
    <property type="entry name" value="P-loop containing nucleotide triphosphate hydrolases"/>
    <property type="match status" value="1"/>
</dbReference>
<dbReference type="InterPro" id="IPR009003">
    <property type="entry name" value="Peptidase_S1_PA"/>
</dbReference>
<dbReference type="SUPFAM" id="SSF48371">
    <property type="entry name" value="ARM repeat"/>
    <property type="match status" value="1"/>
</dbReference>
<dbReference type="Gene3D" id="1.25.10.10">
    <property type="entry name" value="Leucine-rich Repeat Variant"/>
    <property type="match status" value="1"/>
</dbReference>
<reference evidence="3 4" key="1">
    <citation type="submission" date="2020-03" db="EMBL/GenBank/DDBJ databases">
        <title>Whole genome shotgun sequence of Phytohabitans flavus NBRC 107702.</title>
        <authorList>
            <person name="Komaki H."/>
            <person name="Tamura T."/>
        </authorList>
    </citation>
    <scope>NUCLEOTIDE SEQUENCE [LARGE SCALE GENOMIC DNA]</scope>
    <source>
        <strain evidence="3 4">NBRC 107702</strain>
    </source>
</reference>
<dbReference type="RefSeq" id="WP_173036965.1">
    <property type="nucleotide sequence ID" value="NZ_AP022870.1"/>
</dbReference>
<keyword evidence="4" id="KW-1185">Reference proteome</keyword>
<dbReference type="InterPro" id="IPR011989">
    <property type="entry name" value="ARM-like"/>
</dbReference>
<dbReference type="PANTHER" id="PTHR46844">
    <property type="entry name" value="SLR5058 PROTEIN"/>
    <property type="match status" value="1"/>
</dbReference>
<dbReference type="Pfam" id="PF13365">
    <property type="entry name" value="Trypsin_2"/>
    <property type="match status" value="1"/>
</dbReference>
<dbReference type="SUPFAM" id="SSF52540">
    <property type="entry name" value="P-loop containing nucleoside triphosphate hydrolases"/>
    <property type="match status" value="2"/>
</dbReference>
<dbReference type="SMART" id="SM00382">
    <property type="entry name" value="AAA"/>
    <property type="match status" value="1"/>
</dbReference>
<sequence length="1176" mass="126158">MVQRPGGVRTRHDDADLRDLVVQVRTGSSTGSGFFVGEGLILTCAHVVRAAYESGSPPAVTWRGTTVTGAYVDVAAPGEYPDGALVAVSFEGHPVAVLDGQVAPHDQLYAFGHTDDVPDGDSIAGRMEGPAGGAEPLLRFAETQVRPGASGAPVLNLRTGAICGMVKSSRGRSSPVGGRAVPVDALLTRYPALRDRLRLRLELAAYLRAAAEIVNQRAPVYFRNRKARDHYLAPSLRVWPGPQAALEHAQKLGSFYREASGSDTAVNAERPSDVVSWIGMEARPAHTVIFGGPGSGKTVLLQLTAAELAQRALDQLHGGSPVEGLAPPVLLPVSRVAEIGIGAAVREAVLTLLDPFQTGDTAQEIARHLVESLGRGDITLLVDALDEGTDANAVAASLRSAVPDEIRVVLVTRPHMFVAGVLPFDDIAYFDMVGFDDKDRERFTRTWFGDQAAEADAVIGWLTADTSLAAATSSPLVTGLACVARETGSISAAFSRVELYRAVVRAVVARGVTEGDPQVTAILRITRRLAWLLFRDDPARATFDEEECHEAARAANAHHGESWSPSALLAYLLRKGLLVQPLPRRYSFVHRTFLEFLAADELAAAANRTGDLNEVDRFLWRREANGPWRWTPAAAEMLCLLAGCLQTPELLLRRLLASEQQLRPLFPYLGLLACKMLKETTAVPAELRGKVMEAATTSIVAAFPQTGSRDLVDALPLDGLVAALSHNIDDVRVHAVHALARNSSAVATAALLDALDNSSSRVTHVAAQALIGKAEPAIAERLPERLSGDWSRSGCLLGMTVLESISSPWFAWHFAPTQSELAAASEQGSYAIHALQEHDWFITRLLGRTLVDRRREPVRDGMVVRVGEAVPNAVLFVFVDLGEPGGGALVLARPYHPEDSLLPGVDVTGLEPPSAIQIEQVDGTRPDLEARTDEELVALLDDDELAIRIAAGIALGRRPSWRRTASQAIDTFGGRKREAAVLGLLAPAADNGHIRAHVEFYDEEPATGPVGPLPDSTRRDLERATAAKSAPSAERVEAFEALSASDAVRPMLAAYVALDDTMPLQARRRAVQRLAETADLTSELDEVDVDPVDLRDTALMYLVADATADKALRRQAATAIAQLRVVRAAGALADAVMQGWRQGESIAELWEALYIVERERGSPGLVRGSGEEEEAG</sequence>
<feature type="compositionally biased region" description="Basic and acidic residues" evidence="1">
    <location>
        <begin position="1016"/>
        <end position="1025"/>
    </location>
</feature>
<organism evidence="3 4">
    <name type="scientific">Phytohabitans flavus</name>
    <dbReference type="NCBI Taxonomy" id="1076124"/>
    <lineage>
        <taxon>Bacteria</taxon>
        <taxon>Bacillati</taxon>
        <taxon>Actinomycetota</taxon>
        <taxon>Actinomycetes</taxon>
        <taxon>Micromonosporales</taxon>
        <taxon>Micromonosporaceae</taxon>
    </lineage>
</organism>
<accession>A0A6F8XTC2</accession>
<feature type="domain" description="AAA+ ATPase" evidence="2">
    <location>
        <begin position="283"/>
        <end position="428"/>
    </location>
</feature>
<dbReference type="AlphaFoldDB" id="A0A6F8XTC2"/>
<dbReference type="InterPro" id="IPR027417">
    <property type="entry name" value="P-loop_NTPase"/>
</dbReference>
<dbReference type="KEGG" id="pfla:Pflav_034800"/>
<evidence type="ECO:0000256" key="1">
    <source>
        <dbReference type="SAM" id="MobiDB-lite"/>
    </source>
</evidence>
<dbReference type="PANTHER" id="PTHR46844:SF1">
    <property type="entry name" value="SLR5058 PROTEIN"/>
    <property type="match status" value="1"/>
</dbReference>
<feature type="region of interest" description="Disordered" evidence="1">
    <location>
        <begin position="1003"/>
        <end position="1029"/>
    </location>
</feature>
<gene>
    <name evidence="3" type="ORF">Pflav_034800</name>
</gene>
<reference evidence="3 4" key="2">
    <citation type="submission" date="2020-03" db="EMBL/GenBank/DDBJ databases">
        <authorList>
            <person name="Ichikawa N."/>
            <person name="Kimura A."/>
            <person name="Kitahashi Y."/>
            <person name="Uohara A."/>
        </authorList>
    </citation>
    <scope>NUCLEOTIDE SEQUENCE [LARGE SCALE GENOMIC DNA]</scope>
    <source>
        <strain evidence="3 4">NBRC 107702</strain>
    </source>
</reference>
<proteinExistence type="predicted"/>
<evidence type="ECO:0000313" key="4">
    <source>
        <dbReference type="Proteomes" id="UP000502508"/>
    </source>
</evidence>